<comment type="caution">
    <text evidence="2">The sequence shown here is derived from an EMBL/GenBank/DDBJ whole genome shotgun (WGS) entry which is preliminary data.</text>
</comment>
<dbReference type="AlphaFoldDB" id="A0A9N8ZYR9"/>
<reference evidence="2" key="1">
    <citation type="submission" date="2021-06" db="EMBL/GenBank/DDBJ databases">
        <authorList>
            <person name="Kallberg Y."/>
            <person name="Tangrot J."/>
            <person name="Rosling A."/>
        </authorList>
    </citation>
    <scope>NUCLEOTIDE SEQUENCE</scope>
    <source>
        <strain evidence="2">MT106</strain>
    </source>
</reference>
<sequence length="189" mass="21733">MQTYRKLLEEIIANNESEEDCAQAIKCLAAFNNEKSSPDVETSWISDTTNLPRKQKSVSYSDVESIEVNDDENDAYPKVANGKNNVPSKERTSRGKKPNEEQRTLFDETNEEILMENIDENRGTNPRLAQDFSNKIVWNPQPVPDHLQKYFNNNCDNIQDDNLKDIHTSIQFIKGNINLFHGILTEEEL</sequence>
<keyword evidence="3" id="KW-1185">Reference proteome</keyword>
<feature type="compositionally biased region" description="Polar residues" evidence="1">
    <location>
        <begin position="37"/>
        <end position="62"/>
    </location>
</feature>
<evidence type="ECO:0000313" key="2">
    <source>
        <dbReference type="EMBL" id="CAG8511811.1"/>
    </source>
</evidence>
<gene>
    <name evidence="2" type="ORF">AGERDE_LOCUS4781</name>
</gene>
<proteinExistence type="predicted"/>
<feature type="compositionally biased region" description="Basic and acidic residues" evidence="1">
    <location>
        <begin position="88"/>
        <end position="101"/>
    </location>
</feature>
<dbReference type="OrthoDB" id="2396797at2759"/>
<organism evidence="2 3">
    <name type="scientific">Ambispora gerdemannii</name>
    <dbReference type="NCBI Taxonomy" id="144530"/>
    <lineage>
        <taxon>Eukaryota</taxon>
        <taxon>Fungi</taxon>
        <taxon>Fungi incertae sedis</taxon>
        <taxon>Mucoromycota</taxon>
        <taxon>Glomeromycotina</taxon>
        <taxon>Glomeromycetes</taxon>
        <taxon>Archaeosporales</taxon>
        <taxon>Ambisporaceae</taxon>
        <taxon>Ambispora</taxon>
    </lineage>
</organism>
<evidence type="ECO:0000256" key="1">
    <source>
        <dbReference type="SAM" id="MobiDB-lite"/>
    </source>
</evidence>
<dbReference type="Proteomes" id="UP000789831">
    <property type="component" value="Unassembled WGS sequence"/>
</dbReference>
<accession>A0A9N8ZYR9</accession>
<evidence type="ECO:0000313" key="3">
    <source>
        <dbReference type="Proteomes" id="UP000789831"/>
    </source>
</evidence>
<feature type="region of interest" description="Disordered" evidence="1">
    <location>
        <begin position="37"/>
        <end position="101"/>
    </location>
</feature>
<dbReference type="EMBL" id="CAJVPL010000580">
    <property type="protein sequence ID" value="CAG8511811.1"/>
    <property type="molecule type" value="Genomic_DNA"/>
</dbReference>
<name>A0A9N8ZYR9_9GLOM</name>
<feature type="compositionally biased region" description="Acidic residues" evidence="1">
    <location>
        <begin position="64"/>
        <end position="74"/>
    </location>
</feature>
<protein>
    <submittedName>
        <fullName evidence="2">3353_t:CDS:1</fullName>
    </submittedName>
</protein>